<evidence type="ECO:0000313" key="4">
    <source>
        <dbReference type="Proteomes" id="UP000228900"/>
    </source>
</evidence>
<keyword evidence="1" id="KW-0812">Transmembrane</keyword>
<organism evidence="3 4">
    <name type="scientific">Candidatus Falkowbacteria bacterium CG10_big_fil_rev_8_21_14_0_10_39_9</name>
    <dbReference type="NCBI Taxonomy" id="1974566"/>
    <lineage>
        <taxon>Bacteria</taxon>
        <taxon>Candidatus Falkowiibacteriota</taxon>
    </lineage>
</organism>
<feature type="transmembrane region" description="Helical" evidence="1">
    <location>
        <begin position="176"/>
        <end position="196"/>
    </location>
</feature>
<protein>
    <recommendedName>
        <fullName evidence="2">Glycosyltransferase RgtA/B/C/D-like domain-containing protein</fullName>
    </recommendedName>
</protein>
<feature type="transmembrane region" description="Helical" evidence="1">
    <location>
        <begin position="269"/>
        <end position="284"/>
    </location>
</feature>
<feature type="domain" description="Glycosyltransferase RgtA/B/C/D-like" evidence="2">
    <location>
        <begin position="70"/>
        <end position="219"/>
    </location>
</feature>
<dbReference type="AlphaFoldDB" id="A0A2M6WP21"/>
<comment type="caution">
    <text evidence="3">The sequence shown here is derived from an EMBL/GenBank/DDBJ whole genome shotgun (WGS) entry which is preliminary data.</text>
</comment>
<feature type="transmembrane region" description="Helical" evidence="1">
    <location>
        <begin position="139"/>
        <end position="156"/>
    </location>
</feature>
<dbReference type="InterPro" id="IPR038731">
    <property type="entry name" value="RgtA/B/C-like"/>
</dbReference>
<evidence type="ECO:0000259" key="2">
    <source>
        <dbReference type="Pfam" id="PF13231"/>
    </source>
</evidence>
<keyword evidence="1" id="KW-1133">Transmembrane helix</keyword>
<feature type="transmembrane region" description="Helical" evidence="1">
    <location>
        <begin position="203"/>
        <end position="224"/>
    </location>
</feature>
<evidence type="ECO:0000313" key="3">
    <source>
        <dbReference type="EMBL" id="PIT94520.1"/>
    </source>
</evidence>
<feature type="transmembrane region" description="Helical" evidence="1">
    <location>
        <begin position="21"/>
        <end position="40"/>
    </location>
</feature>
<gene>
    <name evidence="3" type="ORF">COT98_03335</name>
</gene>
<accession>A0A2M6WP21</accession>
<reference evidence="4" key="1">
    <citation type="submission" date="2017-09" db="EMBL/GenBank/DDBJ databases">
        <title>Depth-based differentiation of microbial function through sediment-hosted aquifers and enrichment of novel symbionts in the deep terrestrial subsurface.</title>
        <authorList>
            <person name="Probst A.J."/>
            <person name="Ladd B."/>
            <person name="Jarett J.K."/>
            <person name="Geller-Mcgrath D.E."/>
            <person name="Sieber C.M.K."/>
            <person name="Emerson J.B."/>
            <person name="Anantharaman K."/>
            <person name="Thomas B.C."/>
            <person name="Malmstrom R."/>
            <person name="Stieglmeier M."/>
            <person name="Klingl A."/>
            <person name="Woyke T."/>
            <person name="Ryan C.M."/>
            <person name="Banfield J.F."/>
        </authorList>
    </citation>
    <scope>NUCLEOTIDE SEQUENCE [LARGE SCALE GENOMIC DNA]</scope>
</reference>
<feature type="transmembrane region" description="Helical" evidence="1">
    <location>
        <begin position="92"/>
        <end position="109"/>
    </location>
</feature>
<sequence>MPIILPQFILKSNSKKIMWQLFLWSIILGWCFFSHSDHLFNADEGVILDGAWNLFNGRQLYSDFLEIITPGSFYLLLFIWKIFGVTFWSAKIVSVLLLFFSAVGIYFIAQKITKNNLNFLAPVFFCLVNSRWAIINHNFYSLPFAIWAIYFLLLGLDNNKIKNFIFSGLLSGVTILFLQTRGIAVGAAIFLFLLYFNKLKMALIYFILTIIPLFVLLLWPIQIIIDDLVLFPFNNYGAANKVPLTFLLIIIIIFSLIIYFFHKEKNSKLSLLFTTQIFLLLTTISRPDYYHLIIALAPTMALLGIIIDRIKNKNKSIYYKFTNYCLIAMITSLLIAPALDSFFFQLKPFYSASQEIFIFIEKNCPGKYIYAGPFWPSIYFESRKLNATPYPWLITSFNTPEQFLNAQKNFKDNNPSCAILIYPKSLENFKHNPNNLVENYIRNNYHLIYFETNIYIYKQ</sequence>
<evidence type="ECO:0000256" key="1">
    <source>
        <dbReference type="SAM" id="Phobius"/>
    </source>
</evidence>
<feature type="transmembrane region" description="Helical" evidence="1">
    <location>
        <begin position="321"/>
        <end position="344"/>
    </location>
</feature>
<feature type="transmembrane region" description="Helical" evidence="1">
    <location>
        <begin position="290"/>
        <end position="309"/>
    </location>
</feature>
<proteinExistence type="predicted"/>
<keyword evidence="1" id="KW-0472">Membrane</keyword>
<dbReference type="EMBL" id="PFAQ01000045">
    <property type="protein sequence ID" value="PIT94520.1"/>
    <property type="molecule type" value="Genomic_DNA"/>
</dbReference>
<name>A0A2M6WP21_9BACT</name>
<dbReference type="Pfam" id="PF13231">
    <property type="entry name" value="PMT_2"/>
    <property type="match status" value="1"/>
</dbReference>
<dbReference type="Proteomes" id="UP000228900">
    <property type="component" value="Unassembled WGS sequence"/>
</dbReference>
<feature type="transmembrane region" description="Helical" evidence="1">
    <location>
        <begin position="244"/>
        <end position="262"/>
    </location>
</feature>